<feature type="domain" description="Fatty acyl-CoA reductase C-terminal" evidence="1">
    <location>
        <begin position="126"/>
        <end position="217"/>
    </location>
</feature>
<proteinExistence type="predicted"/>
<keyword evidence="2" id="KW-1185">Reference proteome</keyword>
<dbReference type="AlphaFoldDB" id="A0A915JAJ5"/>
<evidence type="ECO:0000259" key="1">
    <source>
        <dbReference type="Pfam" id="PF03015"/>
    </source>
</evidence>
<evidence type="ECO:0000313" key="2">
    <source>
        <dbReference type="Proteomes" id="UP000887565"/>
    </source>
</evidence>
<organism evidence="2 3">
    <name type="scientific">Romanomermis culicivorax</name>
    <name type="common">Nematode worm</name>
    <dbReference type="NCBI Taxonomy" id="13658"/>
    <lineage>
        <taxon>Eukaryota</taxon>
        <taxon>Metazoa</taxon>
        <taxon>Ecdysozoa</taxon>
        <taxon>Nematoda</taxon>
        <taxon>Enoplea</taxon>
        <taxon>Dorylaimia</taxon>
        <taxon>Mermithida</taxon>
        <taxon>Mermithoidea</taxon>
        <taxon>Mermithidae</taxon>
        <taxon>Romanomermis</taxon>
    </lineage>
</organism>
<dbReference type="InterPro" id="IPR026055">
    <property type="entry name" value="FAR"/>
</dbReference>
<sequence length="231" mass="27729">MGRKALRVDDYKDVKPRKNKTEFKDDDDNFDIPVDTPAMPTQQVVNSPTDTLVETKEICTNENLESTESCPVINCCTSRLNALKWGDIVEAMKFFDQYPLEDIFRVPRPRFTMNNYWRETMIFFDHLLPAYFTDFCFRLFGHKPKLIRIYRKLFRAVNTLEYFTSRQWHFQSKMIVNLYSDLSPQDKKNFNIDVTQIDWERYLENYVIGVKRYILKEQMSNILKARLQLKR</sequence>
<dbReference type="GO" id="GO:0005777">
    <property type="term" value="C:peroxisome"/>
    <property type="evidence" value="ECO:0007669"/>
    <property type="project" value="TreeGrafter"/>
</dbReference>
<evidence type="ECO:0000313" key="3">
    <source>
        <dbReference type="WBParaSite" id="nRc.2.0.1.t22696-RA"/>
    </source>
</evidence>
<dbReference type="CDD" id="cd09071">
    <property type="entry name" value="FAR_C"/>
    <property type="match status" value="1"/>
</dbReference>
<dbReference type="WBParaSite" id="nRc.2.0.1.t22696-RA">
    <property type="protein sequence ID" value="nRc.2.0.1.t22696-RA"/>
    <property type="gene ID" value="nRc.2.0.1.g22696"/>
</dbReference>
<dbReference type="InterPro" id="IPR033640">
    <property type="entry name" value="FAR_C"/>
</dbReference>
<accession>A0A915JAJ5</accession>
<dbReference type="PANTHER" id="PTHR11011">
    <property type="entry name" value="MALE STERILITY PROTEIN 2-RELATED"/>
    <property type="match status" value="1"/>
</dbReference>
<dbReference type="PANTHER" id="PTHR11011:SF116">
    <property type="entry name" value="FATTY ACYL-COA REDUCTASE CG5065-RELATED"/>
    <property type="match status" value="1"/>
</dbReference>
<dbReference type="Proteomes" id="UP000887565">
    <property type="component" value="Unplaced"/>
</dbReference>
<protein>
    <submittedName>
        <fullName evidence="3">Fatty acyl-CoA reductase C-terminal domain-containing protein</fullName>
    </submittedName>
</protein>
<dbReference type="GO" id="GO:0080019">
    <property type="term" value="F:alcohol-forming very long-chain fatty acyl-CoA reductase activity"/>
    <property type="evidence" value="ECO:0007669"/>
    <property type="project" value="InterPro"/>
</dbReference>
<name>A0A915JAJ5_ROMCU</name>
<dbReference type="Pfam" id="PF03015">
    <property type="entry name" value="Sterile"/>
    <property type="match status" value="1"/>
</dbReference>
<dbReference type="OMA" id="EICTNEN"/>
<reference evidence="3" key="1">
    <citation type="submission" date="2022-11" db="UniProtKB">
        <authorList>
            <consortium name="WormBaseParasite"/>
        </authorList>
    </citation>
    <scope>IDENTIFICATION</scope>
</reference>
<dbReference type="GO" id="GO:0035336">
    <property type="term" value="P:long-chain fatty-acyl-CoA metabolic process"/>
    <property type="evidence" value="ECO:0007669"/>
    <property type="project" value="TreeGrafter"/>
</dbReference>